<dbReference type="InterPro" id="IPR050706">
    <property type="entry name" value="Cyclic-di-GMP_PDE-like"/>
</dbReference>
<dbReference type="STRING" id="64971.SAMN05421831_10724"/>
<keyword evidence="1" id="KW-0812">Transmembrane</keyword>
<evidence type="ECO:0000256" key="1">
    <source>
        <dbReference type="SAM" id="Phobius"/>
    </source>
</evidence>
<dbReference type="CDD" id="cd01948">
    <property type="entry name" value="EAL"/>
    <property type="match status" value="1"/>
</dbReference>
<sequence length="687" mass="79113">MKASYAHQAISQNFFKHKYMRWLYLKREYPLTYSIFKQILTFGFIVSMLMGWFAYLQDEEARQQAHQQLLHNVKYAHLDALYASVWNFDDKLIRSQVEGLLNLDLVEAVEIEAPPFVVLKRGKVSEVHQIHEFILQSAQDEQVIGKLRLFINSQSQQAHTATAASVFFNAWVSGLVLSLLMLWLIHQKITRHITALAAQVRHESDKLAAPFTLARTPRQDELASVLDGLNRLRANVIYEKQRLLDYQQQLEQEANYDRLTKIANRNGLFKYLRSHIANPAEDPYFALLFFDVDSFKAINDAYGQVIGDKMLAEIAARLQKTQLGRVFRYSADQFILILTLEENQGVFDKEKLVLQAQRLRTLEDFAFKISNTGDEVLISCSLGVAIYPQDASCTEALIQKAEAALYHAKKEGRGSICFYQQHYEQDLKLQLKVQRELPNALKHHELILYYQPIVSAQGRQLKKVEILIRWQSSVLGFVSPATFIPIAEETSFIFDIERLVIEETFKHAAQYGKENRLIYSINISPKHFESDNFVTYLNEKMLQTGVSSQQIELEITERNLIMQQDAAQKRIEHLKSLGFRIAIDDFGTGYSAISYIKQFAFDTLKMDREFIREMLGNRRDLALTHSIIRMAHNLGMQVVAEGVELEEQAHTLANFGCDYLQGYLYGKPQPLQGVIQAPERQVFHGID</sequence>
<dbReference type="EMBL" id="FNYH01000007">
    <property type="protein sequence ID" value="SEI66977.1"/>
    <property type="molecule type" value="Genomic_DNA"/>
</dbReference>
<dbReference type="InterPro" id="IPR001633">
    <property type="entry name" value="EAL_dom"/>
</dbReference>
<keyword evidence="1" id="KW-0472">Membrane</keyword>
<dbReference type="PROSITE" id="PS50887">
    <property type="entry name" value="GGDEF"/>
    <property type="match status" value="1"/>
</dbReference>
<dbReference type="RefSeq" id="WP_093309603.1">
    <property type="nucleotide sequence ID" value="NZ_FNYH01000007.1"/>
</dbReference>
<gene>
    <name evidence="4" type="ORF">SAMN05421831_10724</name>
</gene>
<reference evidence="5" key="1">
    <citation type="submission" date="2016-10" db="EMBL/GenBank/DDBJ databases">
        <authorList>
            <person name="Varghese N."/>
            <person name="Submissions S."/>
        </authorList>
    </citation>
    <scope>NUCLEOTIDE SEQUENCE [LARGE SCALE GENOMIC DNA]</scope>
    <source>
        <strain evidence="5">DSM 7165</strain>
    </source>
</reference>
<accession>A0A1H6SQA3</accession>
<dbReference type="AlphaFoldDB" id="A0A1H6SQA3"/>
<dbReference type="InterPro" id="IPR035919">
    <property type="entry name" value="EAL_sf"/>
</dbReference>
<dbReference type="SMART" id="SM00052">
    <property type="entry name" value="EAL"/>
    <property type="match status" value="1"/>
</dbReference>
<dbReference type="SMART" id="SM00267">
    <property type="entry name" value="GGDEF"/>
    <property type="match status" value="1"/>
</dbReference>
<dbReference type="InterPro" id="IPR033414">
    <property type="entry name" value="Sensor_dom"/>
</dbReference>
<dbReference type="Gene3D" id="3.30.70.270">
    <property type="match status" value="1"/>
</dbReference>
<evidence type="ECO:0000313" key="5">
    <source>
        <dbReference type="Proteomes" id="UP000242999"/>
    </source>
</evidence>
<dbReference type="GO" id="GO:0071111">
    <property type="term" value="F:cyclic-guanylate-specific phosphodiesterase activity"/>
    <property type="evidence" value="ECO:0007669"/>
    <property type="project" value="InterPro"/>
</dbReference>
<dbReference type="InterPro" id="IPR043128">
    <property type="entry name" value="Rev_trsase/Diguanyl_cyclase"/>
</dbReference>
<dbReference type="Pfam" id="PF17149">
    <property type="entry name" value="CHASE5"/>
    <property type="match status" value="1"/>
</dbReference>
<evidence type="ECO:0000259" key="3">
    <source>
        <dbReference type="PROSITE" id="PS50887"/>
    </source>
</evidence>
<organism evidence="4 5">
    <name type="scientific">Allopseudospirillum japonicum</name>
    <dbReference type="NCBI Taxonomy" id="64971"/>
    <lineage>
        <taxon>Bacteria</taxon>
        <taxon>Pseudomonadati</taxon>
        <taxon>Pseudomonadota</taxon>
        <taxon>Gammaproteobacteria</taxon>
        <taxon>Oceanospirillales</taxon>
        <taxon>Oceanospirillaceae</taxon>
        <taxon>Allopseudospirillum</taxon>
    </lineage>
</organism>
<keyword evidence="5" id="KW-1185">Reference proteome</keyword>
<evidence type="ECO:0000313" key="4">
    <source>
        <dbReference type="EMBL" id="SEI66977.1"/>
    </source>
</evidence>
<dbReference type="Pfam" id="PF00563">
    <property type="entry name" value="EAL"/>
    <property type="match status" value="1"/>
</dbReference>
<dbReference type="Pfam" id="PF00990">
    <property type="entry name" value="GGDEF"/>
    <property type="match status" value="1"/>
</dbReference>
<dbReference type="SUPFAM" id="SSF55073">
    <property type="entry name" value="Nucleotide cyclase"/>
    <property type="match status" value="1"/>
</dbReference>
<dbReference type="NCBIfam" id="TIGR00254">
    <property type="entry name" value="GGDEF"/>
    <property type="match status" value="1"/>
</dbReference>
<feature type="transmembrane region" description="Helical" evidence="1">
    <location>
        <begin position="35"/>
        <end position="56"/>
    </location>
</feature>
<dbReference type="PANTHER" id="PTHR33121:SF70">
    <property type="entry name" value="SIGNALING PROTEIN YKOW"/>
    <property type="match status" value="1"/>
</dbReference>
<dbReference type="PROSITE" id="PS50883">
    <property type="entry name" value="EAL"/>
    <property type="match status" value="1"/>
</dbReference>
<feature type="domain" description="EAL" evidence="2">
    <location>
        <begin position="430"/>
        <end position="682"/>
    </location>
</feature>
<dbReference type="Gene3D" id="3.20.20.450">
    <property type="entry name" value="EAL domain"/>
    <property type="match status" value="1"/>
</dbReference>
<dbReference type="InterPro" id="IPR029787">
    <property type="entry name" value="Nucleotide_cyclase"/>
</dbReference>
<keyword evidence="1" id="KW-1133">Transmembrane helix</keyword>
<feature type="transmembrane region" description="Helical" evidence="1">
    <location>
        <begin position="166"/>
        <end position="185"/>
    </location>
</feature>
<dbReference type="OrthoDB" id="9804951at2"/>
<evidence type="ECO:0000259" key="2">
    <source>
        <dbReference type="PROSITE" id="PS50883"/>
    </source>
</evidence>
<protein>
    <submittedName>
        <fullName evidence="4">Diguanylate cyclase (GGDEF) domain-containing protein</fullName>
    </submittedName>
</protein>
<proteinExistence type="predicted"/>
<dbReference type="PANTHER" id="PTHR33121">
    <property type="entry name" value="CYCLIC DI-GMP PHOSPHODIESTERASE PDEF"/>
    <property type="match status" value="1"/>
</dbReference>
<dbReference type="SUPFAM" id="SSF141868">
    <property type="entry name" value="EAL domain-like"/>
    <property type="match status" value="1"/>
</dbReference>
<name>A0A1H6SQA3_9GAMM</name>
<dbReference type="CDD" id="cd01949">
    <property type="entry name" value="GGDEF"/>
    <property type="match status" value="1"/>
</dbReference>
<dbReference type="InterPro" id="IPR000160">
    <property type="entry name" value="GGDEF_dom"/>
</dbReference>
<feature type="domain" description="GGDEF" evidence="3">
    <location>
        <begin position="283"/>
        <end position="421"/>
    </location>
</feature>
<dbReference type="Proteomes" id="UP000242999">
    <property type="component" value="Unassembled WGS sequence"/>
</dbReference>